<evidence type="ECO:0000313" key="5">
    <source>
        <dbReference type="EMBL" id="QPM75857.1"/>
    </source>
</evidence>
<dbReference type="PANTHER" id="PTHR34384">
    <property type="entry name" value="L-2,3-DIAMINOPROPANOATE--CITRATE LIGASE"/>
    <property type="match status" value="1"/>
</dbReference>
<evidence type="ECO:0000259" key="4">
    <source>
        <dbReference type="Pfam" id="PF06276"/>
    </source>
</evidence>
<sequence>MISSAWDLADLNVQHRVMNAIIKEEIFPEGLVLSEHNNQVNLQYKGRALVLDVERKSIMQRYVFIGKPTYKCGNTQYLINDLEQLINILTYEFDINIQERLKEELLSSRDGFEITYQNFDNRKEHIHSSLRFTRMPEIINFFAWLQHITAENELNDLSYTESLVLEGHPTHPLSKTKLPLTQEEMKKYAPEFEKVIPLKLMLIHKDKAVPTTMEDDEQFILDSVLPEYKYRLKAFLEPYHLKLKDYQLILVHPWQYDNVIVNEFKSWIKDQYLLPTPFEIPSKATLSFRTMELINKPFHIKLPVSVQMTSAIRTVGPVTTIDGPRLSYELQSMLDIYPHLQVATEPYGIYANTEESLAKQLACIVRRKPIFVRNGVTIVTASLVNKNPIDNKFIVDSYIEWIDNGVNKETIQKFMFYYADTLIKPLIAYIQDYGIALEAHMQNTVVNLGYDYQMAFIVRDLGGSRIDLNTMHERLPNVEINNKSLIGESIEAVIEKFQHAVIQNQIAELIHHFNQYDDIDEQELFNIVQSVVDDAIDDNKNHATELRNILFGETITVKALLRMRMEDKVKKYVTTELPNPIRKEV</sequence>
<evidence type="ECO:0000256" key="1">
    <source>
        <dbReference type="ARBA" id="ARBA00004924"/>
    </source>
</evidence>
<dbReference type="InterPro" id="IPR037455">
    <property type="entry name" value="LucA/IucC-like"/>
</dbReference>
<accession>A0A7T1FA18</accession>
<dbReference type="Gene3D" id="1.10.510.40">
    <property type="match status" value="1"/>
</dbReference>
<gene>
    <name evidence="5" type="ORF">ISP08_03705</name>
</gene>
<reference evidence="5 6" key="1">
    <citation type="submission" date="2020-10" db="EMBL/GenBank/DDBJ databases">
        <title>Closed genome sequences of Staphylococcus lloydii sp. nov. and Staphylococcus durrellii sp. nov. Isolated from Captive Fruit Bats (Pteropus livingstonii).</title>
        <authorList>
            <person name="Fountain K."/>
        </authorList>
    </citation>
    <scope>NUCLEOTIDE SEQUENCE [LARGE SCALE GENOMIC DNA]</scope>
    <source>
        <strain evidence="5 6">23_2_7_LY</strain>
    </source>
</reference>
<dbReference type="PANTHER" id="PTHR34384:SF6">
    <property type="entry name" value="STAPHYLOFERRIN B SYNTHASE"/>
    <property type="match status" value="1"/>
</dbReference>
<comment type="pathway">
    <text evidence="1">Siderophore biosynthesis.</text>
</comment>
<dbReference type="Proteomes" id="UP000594455">
    <property type="component" value="Chromosome"/>
</dbReference>
<feature type="domain" description="Aerobactin siderophore biosynthesis IucA/IucC-like C-terminal" evidence="4">
    <location>
        <begin position="415"/>
        <end position="570"/>
    </location>
</feature>
<evidence type="ECO:0000256" key="2">
    <source>
        <dbReference type="ARBA" id="ARBA00007832"/>
    </source>
</evidence>
<name>A0A7T1FA18_9STAP</name>
<dbReference type="RefSeq" id="WP_195719438.1">
    <property type="nucleotide sequence ID" value="NZ_CP064056.1"/>
</dbReference>
<comment type="similarity">
    <text evidence="2">Belongs to the IucA/IucC family.</text>
</comment>
<evidence type="ECO:0000313" key="6">
    <source>
        <dbReference type="Proteomes" id="UP000594455"/>
    </source>
</evidence>
<evidence type="ECO:0000259" key="3">
    <source>
        <dbReference type="Pfam" id="PF04183"/>
    </source>
</evidence>
<protein>
    <submittedName>
        <fullName evidence="5">Siderophore synthetase</fullName>
    </submittedName>
</protein>
<dbReference type="GO" id="GO:0016881">
    <property type="term" value="F:acid-amino acid ligase activity"/>
    <property type="evidence" value="ECO:0007669"/>
    <property type="project" value="UniProtKB-ARBA"/>
</dbReference>
<proteinExistence type="inferred from homology"/>
<dbReference type="Pfam" id="PF06276">
    <property type="entry name" value="FhuF"/>
    <property type="match status" value="1"/>
</dbReference>
<organism evidence="5 6">
    <name type="scientific">Staphylococcus lloydii</name>
    <dbReference type="NCBI Taxonomy" id="2781774"/>
    <lineage>
        <taxon>Bacteria</taxon>
        <taxon>Bacillati</taxon>
        <taxon>Bacillota</taxon>
        <taxon>Bacilli</taxon>
        <taxon>Bacillales</taxon>
        <taxon>Staphylococcaceae</taxon>
        <taxon>Staphylococcus</taxon>
    </lineage>
</organism>
<dbReference type="AlphaFoldDB" id="A0A7T1FA18"/>
<dbReference type="Pfam" id="PF04183">
    <property type="entry name" value="IucA_IucC"/>
    <property type="match status" value="1"/>
</dbReference>
<dbReference type="InterPro" id="IPR007310">
    <property type="entry name" value="Aerobactin_biosyn_IucA/IucC_N"/>
</dbReference>
<feature type="domain" description="Aerobactin siderophore biosynthesis IucA/IucC N-terminal" evidence="3">
    <location>
        <begin position="159"/>
        <end position="384"/>
    </location>
</feature>
<dbReference type="KEGG" id="sllo:ISP08_03705"/>
<keyword evidence="6" id="KW-1185">Reference proteome</keyword>
<dbReference type="EMBL" id="CP064056">
    <property type="protein sequence ID" value="QPM75857.1"/>
    <property type="molecule type" value="Genomic_DNA"/>
</dbReference>
<dbReference type="InterPro" id="IPR022770">
    <property type="entry name" value="IucA/IucC-like_C"/>
</dbReference>
<dbReference type="GO" id="GO:0019290">
    <property type="term" value="P:siderophore biosynthetic process"/>
    <property type="evidence" value="ECO:0007669"/>
    <property type="project" value="InterPro"/>
</dbReference>